<feature type="transmembrane region" description="Helical" evidence="1">
    <location>
        <begin position="12"/>
        <end position="32"/>
    </location>
</feature>
<organism evidence="2">
    <name type="scientific">marine metagenome</name>
    <dbReference type="NCBI Taxonomy" id="408172"/>
    <lineage>
        <taxon>unclassified sequences</taxon>
        <taxon>metagenomes</taxon>
        <taxon>ecological metagenomes</taxon>
    </lineage>
</organism>
<keyword evidence="1" id="KW-0812">Transmembrane</keyword>
<protein>
    <submittedName>
        <fullName evidence="2">Uncharacterized protein</fullName>
    </submittedName>
</protein>
<gene>
    <name evidence="2" type="ORF">METZ01_LOCUS420606</name>
</gene>
<reference evidence="2" key="1">
    <citation type="submission" date="2018-05" db="EMBL/GenBank/DDBJ databases">
        <authorList>
            <person name="Lanie J.A."/>
            <person name="Ng W.-L."/>
            <person name="Kazmierczak K.M."/>
            <person name="Andrzejewski T.M."/>
            <person name="Davidsen T.M."/>
            <person name="Wayne K.J."/>
            <person name="Tettelin H."/>
            <person name="Glass J.I."/>
            <person name="Rusch D."/>
            <person name="Podicherti R."/>
            <person name="Tsui H.-C.T."/>
            <person name="Winkler M.E."/>
        </authorList>
    </citation>
    <scope>NUCLEOTIDE SEQUENCE</scope>
</reference>
<keyword evidence="1" id="KW-0472">Membrane</keyword>
<keyword evidence="1" id="KW-1133">Transmembrane helix</keyword>
<dbReference type="AlphaFoldDB" id="A0A382X9K9"/>
<proteinExistence type="predicted"/>
<name>A0A382X9K9_9ZZZZ</name>
<evidence type="ECO:0000256" key="1">
    <source>
        <dbReference type="SAM" id="Phobius"/>
    </source>
</evidence>
<evidence type="ECO:0000313" key="2">
    <source>
        <dbReference type="EMBL" id="SVD67752.1"/>
    </source>
</evidence>
<accession>A0A382X9K9</accession>
<dbReference type="EMBL" id="UINC01166028">
    <property type="protein sequence ID" value="SVD67752.1"/>
    <property type="molecule type" value="Genomic_DNA"/>
</dbReference>
<sequence length="77" mass="8927">MALKKNNRQTIIILTSLAVIVFLGIIFDVITFNPPTKTNIIEKSDKCYQKLKKKLSKQELMAIFSKKKMNQSFCEFL</sequence>